<evidence type="ECO:0000313" key="1">
    <source>
        <dbReference type="EMBL" id="ABS76845.2"/>
    </source>
</evidence>
<sequence>MVFQLMLMKNRGIVSTLNVGGATMHKEKSRSFHYLVRGLLAVLAPLGFASGGTVVCNQTYAICTSASCVPIPGNTVKALCDCKVENGASLGNTSCAYRKPKLIAYGLKQIISTYSFTETKINRVMTCSAGTPWANCLNAKCIVDRNAPSKAVCTCQIVASGSYVTYGGNCNTSTCRTQIWSGATKNDFLQGSAFLMQTLKLKKPPYRMCKKALAR</sequence>
<proteinExistence type="predicted"/>
<dbReference type="KEGG" id="cbd:CBUD_0809"/>
<organism evidence="1 2">
    <name type="scientific">Coxiella burnetii (strain Dugway 5J108-111)</name>
    <dbReference type="NCBI Taxonomy" id="434922"/>
    <lineage>
        <taxon>Bacteria</taxon>
        <taxon>Pseudomonadati</taxon>
        <taxon>Pseudomonadota</taxon>
        <taxon>Gammaproteobacteria</taxon>
        <taxon>Legionellales</taxon>
        <taxon>Coxiellaceae</taxon>
        <taxon>Coxiella</taxon>
    </lineage>
</organism>
<evidence type="ECO:0000313" key="2">
    <source>
        <dbReference type="Proteomes" id="UP000008555"/>
    </source>
</evidence>
<protein>
    <submittedName>
        <fullName evidence="1">Uncharacterized protein</fullName>
    </submittedName>
</protein>
<accession>A9KDX6</accession>
<dbReference type="EMBL" id="CP000733">
    <property type="protein sequence ID" value="ABS76845.2"/>
    <property type="molecule type" value="Genomic_DNA"/>
</dbReference>
<dbReference type="AlphaFoldDB" id="A9KDX6"/>
<gene>
    <name evidence="1" type="ordered locus">CBUD_0809</name>
</gene>
<dbReference type="HOGENOM" id="CLU_111494_0_0_6"/>
<reference evidence="1 2" key="1">
    <citation type="journal article" date="2009" name="Infect. Immun.">
        <title>Comparative genomics reveal extensive transposon-mediated genomic plasticity and diversity among potential effector proteins within the genus Coxiella.</title>
        <authorList>
            <person name="Beare P.A."/>
            <person name="Unsworth N."/>
            <person name="Andoh M."/>
            <person name="Voth D.E."/>
            <person name="Omsland A."/>
            <person name="Gilk S.D."/>
            <person name="Williams K.P."/>
            <person name="Sobral B.W."/>
            <person name="Kupko J.J.III."/>
            <person name="Porcella S.F."/>
            <person name="Samuel J.E."/>
            <person name="Heinzen R.A."/>
        </authorList>
    </citation>
    <scope>NUCLEOTIDE SEQUENCE [LARGE SCALE GENOMIC DNA]</scope>
    <source>
        <strain evidence="1 2">Dugway 5J108-111</strain>
    </source>
</reference>
<name>A9KDX6_COXBN</name>
<dbReference type="Proteomes" id="UP000008555">
    <property type="component" value="Chromosome"/>
</dbReference>